<accession>A0A319EM23</accession>
<feature type="compositionally biased region" description="Low complexity" evidence="6">
    <location>
        <begin position="1"/>
        <end position="16"/>
    </location>
</feature>
<dbReference type="InterPro" id="IPR053230">
    <property type="entry name" value="Trans_reg_galc"/>
</dbReference>
<dbReference type="SMART" id="SM00066">
    <property type="entry name" value="GAL4"/>
    <property type="match status" value="1"/>
</dbReference>
<feature type="compositionally biased region" description="Low complexity" evidence="6">
    <location>
        <begin position="28"/>
        <end position="37"/>
    </location>
</feature>
<dbReference type="GO" id="GO:0008270">
    <property type="term" value="F:zinc ion binding"/>
    <property type="evidence" value="ECO:0007669"/>
    <property type="project" value="InterPro"/>
</dbReference>
<evidence type="ECO:0000256" key="1">
    <source>
        <dbReference type="ARBA" id="ARBA00022723"/>
    </source>
</evidence>
<dbReference type="InterPro" id="IPR036864">
    <property type="entry name" value="Zn2-C6_fun-type_DNA-bd_sf"/>
</dbReference>
<evidence type="ECO:0000259" key="7">
    <source>
        <dbReference type="PROSITE" id="PS50048"/>
    </source>
</evidence>
<dbReference type="InterPro" id="IPR007219">
    <property type="entry name" value="XnlR_reg_dom"/>
</dbReference>
<dbReference type="InterPro" id="IPR001138">
    <property type="entry name" value="Zn2Cys6_DnaBD"/>
</dbReference>
<name>A0A319EM23_ASPSB</name>
<evidence type="ECO:0000256" key="5">
    <source>
        <dbReference type="ARBA" id="ARBA00023242"/>
    </source>
</evidence>
<dbReference type="Pfam" id="PF00172">
    <property type="entry name" value="Zn_clus"/>
    <property type="match status" value="1"/>
</dbReference>
<gene>
    <name evidence="8" type="ORF">BO78DRAFT_411099</name>
</gene>
<dbReference type="GO" id="GO:0006351">
    <property type="term" value="P:DNA-templated transcription"/>
    <property type="evidence" value="ECO:0007669"/>
    <property type="project" value="InterPro"/>
</dbReference>
<feature type="compositionally biased region" description="Pro residues" evidence="6">
    <location>
        <begin position="44"/>
        <end position="62"/>
    </location>
</feature>
<dbReference type="SMART" id="SM00906">
    <property type="entry name" value="Fungal_trans"/>
    <property type="match status" value="1"/>
</dbReference>
<keyword evidence="3" id="KW-0238">DNA-binding</keyword>
<protein>
    <submittedName>
        <fullName evidence="8">C6 transcription factor</fullName>
    </submittedName>
</protein>
<keyword evidence="4" id="KW-0804">Transcription</keyword>
<evidence type="ECO:0000313" key="9">
    <source>
        <dbReference type="Proteomes" id="UP000248423"/>
    </source>
</evidence>
<dbReference type="Proteomes" id="UP000248423">
    <property type="component" value="Unassembled WGS sequence"/>
</dbReference>
<dbReference type="VEuPathDB" id="FungiDB:BO78DRAFT_411099"/>
<dbReference type="PANTHER" id="PTHR47654">
    <property type="entry name" value="ZN(II)2CYS6 TRANSCRIPTION FACTOR (EUROFUNG)-RELATED"/>
    <property type="match status" value="1"/>
</dbReference>
<reference evidence="8 9" key="1">
    <citation type="submission" date="2018-02" db="EMBL/GenBank/DDBJ databases">
        <title>The genomes of Aspergillus section Nigri reveals drivers in fungal speciation.</title>
        <authorList>
            <consortium name="DOE Joint Genome Institute"/>
            <person name="Vesth T.C."/>
            <person name="Nybo J."/>
            <person name="Theobald S."/>
            <person name="Brandl J."/>
            <person name="Frisvad J.C."/>
            <person name="Nielsen K.F."/>
            <person name="Lyhne E.K."/>
            <person name="Kogle M.E."/>
            <person name="Kuo A."/>
            <person name="Riley R."/>
            <person name="Clum A."/>
            <person name="Nolan M."/>
            <person name="Lipzen A."/>
            <person name="Salamov A."/>
            <person name="Henrissat B."/>
            <person name="Wiebenga A."/>
            <person name="De vries R.P."/>
            <person name="Grigoriev I.V."/>
            <person name="Mortensen U.H."/>
            <person name="Andersen M.R."/>
            <person name="Baker S.E."/>
        </authorList>
    </citation>
    <scope>NUCLEOTIDE SEQUENCE [LARGE SCALE GENOMIC DNA]</scope>
    <source>
        <strain evidence="8 9">CBS 121057</strain>
    </source>
</reference>
<proteinExistence type="predicted"/>
<feature type="compositionally biased region" description="Pro residues" evidence="6">
    <location>
        <begin position="17"/>
        <end position="27"/>
    </location>
</feature>
<evidence type="ECO:0000313" key="8">
    <source>
        <dbReference type="EMBL" id="PYI01859.1"/>
    </source>
</evidence>
<dbReference type="PROSITE" id="PS00463">
    <property type="entry name" value="ZN2_CY6_FUNGAL_1"/>
    <property type="match status" value="1"/>
</dbReference>
<feature type="region of interest" description="Disordered" evidence="6">
    <location>
        <begin position="1"/>
        <end position="106"/>
    </location>
</feature>
<dbReference type="OrthoDB" id="5296287at2759"/>
<keyword evidence="5" id="KW-0539">Nucleus</keyword>
<dbReference type="PROSITE" id="PS50048">
    <property type="entry name" value="ZN2_CY6_FUNGAL_2"/>
    <property type="match status" value="1"/>
</dbReference>
<dbReference type="Pfam" id="PF04082">
    <property type="entry name" value="Fungal_trans"/>
    <property type="match status" value="1"/>
</dbReference>
<dbReference type="GO" id="GO:0009893">
    <property type="term" value="P:positive regulation of metabolic process"/>
    <property type="evidence" value="ECO:0007669"/>
    <property type="project" value="UniProtKB-ARBA"/>
</dbReference>
<feature type="domain" description="Zn(2)-C6 fungal-type" evidence="7">
    <location>
        <begin position="113"/>
        <end position="143"/>
    </location>
</feature>
<keyword evidence="1" id="KW-0479">Metal-binding</keyword>
<dbReference type="CDD" id="cd00067">
    <property type="entry name" value="GAL4"/>
    <property type="match status" value="1"/>
</dbReference>
<dbReference type="AlphaFoldDB" id="A0A319EM23"/>
<dbReference type="SUPFAM" id="SSF57701">
    <property type="entry name" value="Zn2/Cys6 DNA-binding domain"/>
    <property type="match status" value="1"/>
</dbReference>
<dbReference type="PANTHER" id="PTHR47654:SF1">
    <property type="entry name" value="ZN(II)2CYS6 TRANSCRIPTION FACTOR (EUROFUNG)"/>
    <property type="match status" value="1"/>
</dbReference>
<keyword evidence="2" id="KW-0805">Transcription regulation</keyword>
<dbReference type="EMBL" id="KZ826405">
    <property type="protein sequence ID" value="PYI01859.1"/>
    <property type="molecule type" value="Genomic_DNA"/>
</dbReference>
<dbReference type="Gene3D" id="4.10.240.10">
    <property type="entry name" value="Zn(2)-C6 fungal-type DNA-binding domain"/>
    <property type="match status" value="1"/>
</dbReference>
<evidence type="ECO:0000256" key="6">
    <source>
        <dbReference type="SAM" id="MobiDB-lite"/>
    </source>
</evidence>
<dbReference type="GO" id="GO:0003677">
    <property type="term" value="F:DNA binding"/>
    <property type="evidence" value="ECO:0007669"/>
    <property type="project" value="UniProtKB-KW"/>
</dbReference>
<dbReference type="GO" id="GO:0000981">
    <property type="term" value="F:DNA-binding transcription factor activity, RNA polymerase II-specific"/>
    <property type="evidence" value="ECO:0007669"/>
    <property type="project" value="InterPro"/>
</dbReference>
<dbReference type="CDD" id="cd12148">
    <property type="entry name" value="fungal_TF_MHR"/>
    <property type="match status" value="1"/>
</dbReference>
<evidence type="ECO:0000256" key="4">
    <source>
        <dbReference type="ARBA" id="ARBA00023163"/>
    </source>
</evidence>
<keyword evidence="9" id="KW-1185">Reference proteome</keyword>
<evidence type="ECO:0000256" key="2">
    <source>
        <dbReference type="ARBA" id="ARBA00023015"/>
    </source>
</evidence>
<evidence type="ECO:0000256" key="3">
    <source>
        <dbReference type="ARBA" id="ARBA00023125"/>
    </source>
</evidence>
<sequence>MSDNNNNNSSNNNNNNRPPPFPYPSYPSYPSSSSEPPGSDPKYRPWPVPPYPHQSSFGPPPVSYEAVPSSHAENPAASGSRSAPGDRTGNSKVAIPRTVNTSNWTSSGRVSRACENCRDQKAKCSGHRPTCQRCQESGIRCSYGDRKREKMAKQLSDLTTQVQVYETLLREVSPKLDSQTAQYVDQILNDQRDDNEQLTGLHASASFSASRAADAALLSKSSPGSSLAALDYTNEDFNRDLKIQAMGFVGEHSEIAWMYRLKRLLERSNSVSPRETWDRQSVSSVNFFLDDSDIPVIDDVDPSQRPPVTVADQLVDSYFQVVHPTFPIVGKVVFLPQYKSLYLPSTTRPGKQWLAILNLIFAIAARHARQLHHDSDNGPDDSLVYFSRAWKLSMSDAALLDHPNLQQVQVEGLTSFYLMNIGQVNRSWRICGISIRSAVAMGLNLRSESNSIAYPSKENRYRVWWSLYLLDNSLCVMTGRPPSTSDDFCTTPLPVPFREEEFGDNKVIQLIADHEARNIFMETFCFRGPGRAVDSGGTPDSFRLQMPTVGKQSDQIVAGAIEALTPNTSLYFLYHIDLAQIMRESVDLLYAPGAARKSWREIDVNISMLHGKAEAWLSRLPPAFHFTQGAPSFERQRASLAFRFYSTKLLITQPCLSRLTQQNYGNDPPGRFCETMAGVCIEHAGQMLDLLPGPPDLPWVYRISPWWCILHYLMQSTTVLIIEMLLMAKPGTAKFRKVVAQVSKATCWLAEMSTKDPSCQRAWLVCKDLISEHAPELGSIAGPANRRTT</sequence>
<organism evidence="8 9">
    <name type="scientific">Aspergillus sclerotiicarbonarius (strain CBS 121057 / IBT 28362)</name>
    <dbReference type="NCBI Taxonomy" id="1448318"/>
    <lineage>
        <taxon>Eukaryota</taxon>
        <taxon>Fungi</taxon>
        <taxon>Dikarya</taxon>
        <taxon>Ascomycota</taxon>
        <taxon>Pezizomycotina</taxon>
        <taxon>Eurotiomycetes</taxon>
        <taxon>Eurotiomycetidae</taxon>
        <taxon>Eurotiales</taxon>
        <taxon>Aspergillaceae</taxon>
        <taxon>Aspergillus</taxon>
        <taxon>Aspergillus subgen. Circumdati</taxon>
    </lineage>
</organism>